<comment type="caution">
    <text evidence="2">The sequence shown here is derived from an EMBL/GenBank/DDBJ whole genome shotgun (WGS) entry which is preliminary data.</text>
</comment>
<proteinExistence type="predicted"/>
<dbReference type="InterPro" id="IPR026870">
    <property type="entry name" value="Zinc_ribbon_dom"/>
</dbReference>
<organism evidence="2 3">
    <name type="scientific">Candidatus Gallilactobacillus intestinavium</name>
    <dbReference type="NCBI Taxonomy" id="2840838"/>
    <lineage>
        <taxon>Bacteria</taxon>
        <taxon>Bacillati</taxon>
        <taxon>Bacillota</taxon>
        <taxon>Bacilli</taxon>
        <taxon>Lactobacillales</taxon>
        <taxon>Lactobacillaceae</taxon>
        <taxon>Lactobacillaceae incertae sedis</taxon>
        <taxon>Candidatus Gallilactobacillus</taxon>
    </lineage>
</organism>
<feature type="domain" description="Zinc-ribbon" evidence="1">
    <location>
        <begin position="114"/>
        <end position="136"/>
    </location>
</feature>
<accession>A0A9D9E643</accession>
<reference evidence="2" key="1">
    <citation type="submission" date="2020-10" db="EMBL/GenBank/DDBJ databases">
        <authorList>
            <person name="Gilroy R."/>
        </authorList>
    </citation>
    <scope>NUCLEOTIDE SEQUENCE</scope>
    <source>
        <strain evidence="2">C6-149</strain>
    </source>
</reference>
<gene>
    <name evidence="2" type="ORF">IAA89_02310</name>
</gene>
<protein>
    <recommendedName>
        <fullName evidence="1">Zinc-ribbon domain-containing protein</fullName>
    </recommendedName>
</protein>
<sequence>MIELVMKGTYKGRTFWITKHEIEELPELNLIPHEWYCGYVEYEPTVKHDSEDFNVFGGITFAGNLSQLDGFNSNIAVIGFDTAHINGEKMTASDVREECFNLIGQIESLKERRYCNQCGAQVKPDFNFCEICGQKLEKASEE</sequence>
<dbReference type="Pfam" id="PF13240">
    <property type="entry name" value="Zn_Ribbon_1"/>
    <property type="match status" value="1"/>
</dbReference>
<dbReference type="Proteomes" id="UP000823614">
    <property type="component" value="Unassembled WGS sequence"/>
</dbReference>
<reference evidence="2" key="2">
    <citation type="journal article" date="2021" name="PeerJ">
        <title>Extensive microbial diversity within the chicken gut microbiome revealed by metagenomics and culture.</title>
        <authorList>
            <person name="Gilroy R."/>
            <person name="Ravi A."/>
            <person name="Getino M."/>
            <person name="Pursley I."/>
            <person name="Horton D.L."/>
            <person name="Alikhan N.F."/>
            <person name="Baker D."/>
            <person name="Gharbi K."/>
            <person name="Hall N."/>
            <person name="Watson M."/>
            <person name="Adriaenssens E.M."/>
            <person name="Foster-Nyarko E."/>
            <person name="Jarju S."/>
            <person name="Secka A."/>
            <person name="Antonio M."/>
            <person name="Oren A."/>
            <person name="Chaudhuri R.R."/>
            <person name="La Ragione R."/>
            <person name="Hildebrand F."/>
            <person name="Pallen M.J."/>
        </authorList>
    </citation>
    <scope>NUCLEOTIDE SEQUENCE</scope>
    <source>
        <strain evidence="2">C6-149</strain>
    </source>
</reference>
<evidence type="ECO:0000259" key="1">
    <source>
        <dbReference type="Pfam" id="PF13240"/>
    </source>
</evidence>
<name>A0A9D9E643_9LACO</name>
<dbReference type="AlphaFoldDB" id="A0A9D9E643"/>
<evidence type="ECO:0000313" key="2">
    <source>
        <dbReference type="EMBL" id="MBO8441262.1"/>
    </source>
</evidence>
<dbReference type="EMBL" id="JADIMP010000045">
    <property type="protein sequence ID" value="MBO8441262.1"/>
    <property type="molecule type" value="Genomic_DNA"/>
</dbReference>
<evidence type="ECO:0000313" key="3">
    <source>
        <dbReference type="Proteomes" id="UP000823614"/>
    </source>
</evidence>